<feature type="compositionally biased region" description="Low complexity" evidence="4">
    <location>
        <begin position="115"/>
        <end position="127"/>
    </location>
</feature>
<dbReference type="SMART" id="SM00906">
    <property type="entry name" value="Fungal_trans"/>
    <property type="match status" value="1"/>
</dbReference>
<feature type="compositionally biased region" description="Polar residues" evidence="4">
    <location>
        <begin position="128"/>
        <end position="154"/>
    </location>
</feature>
<dbReference type="SUPFAM" id="SSF57701">
    <property type="entry name" value="Zn2/Cys6 DNA-binding domain"/>
    <property type="match status" value="1"/>
</dbReference>
<feature type="region of interest" description="Disordered" evidence="4">
    <location>
        <begin position="107"/>
        <end position="154"/>
    </location>
</feature>
<dbReference type="GO" id="GO:0003677">
    <property type="term" value="F:DNA binding"/>
    <property type="evidence" value="ECO:0007669"/>
    <property type="project" value="InterPro"/>
</dbReference>
<dbReference type="Pfam" id="PF00172">
    <property type="entry name" value="Zn_clus"/>
    <property type="match status" value="1"/>
</dbReference>
<proteinExistence type="predicted"/>
<name>A0A4Q4MFG4_9PLEO</name>
<dbReference type="InterPro" id="IPR001138">
    <property type="entry name" value="Zn2Cys6_DnaBD"/>
</dbReference>
<evidence type="ECO:0000313" key="6">
    <source>
        <dbReference type="EMBL" id="RYN49142.1"/>
    </source>
</evidence>
<keyword evidence="3" id="KW-0539">Nucleus</keyword>
<dbReference type="Pfam" id="PF04082">
    <property type="entry name" value="Fungal_trans"/>
    <property type="match status" value="1"/>
</dbReference>
<evidence type="ECO:0000256" key="1">
    <source>
        <dbReference type="ARBA" id="ARBA00004123"/>
    </source>
</evidence>
<dbReference type="CDD" id="cd00067">
    <property type="entry name" value="GAL4"/>
    <property type="match status" value="1"/>
</dbReference>
<dbReference type="PROSITE" id="PS00463">
    <property type="entry name" value="ZN2_CY6_FUNGAL_1"/>
    <property type="match status" value="1"/>
</dbReference>
<dbReference type="AlphaFoldDB" id="A0A4Q4MFG4"/>
<dbReference type="PANTHER" id="PTHR31001">
    <property type="entry name" value="UNCHARACTERIZED TRANSCRIPTIONAL REGULATORY PROTEIN"/>
    <property type="match status" value="1"/>
</dbReference>
<feature type="compositionally biased region" description="Basic residues" evidence="4">
    <location>
        <begin position="18"/>
        <end position="29"/>
    </location>
</feature>
<evidence type="ECO:0000256" key="4">
    <source>
        <dbReference type="SAM" id="MobiDB-lite"/>
    </source>
</evidence>
<dbReference type="GO" id="GO:0005634">
    <property type="term" value="C:nucleus"/>
    <property type="evidence" value="ECO:0007669"/>
    <property type="project" value="UniProtKB-SubCell"/>
</dbReference>
<comment type="subcellular location">
    <subcellularLocation>
        <location evidence="1">Nucleus</location>
    </subcellularLocation>
</comment>
<evidence type="ECO:0000313" key="7">
    <source>
        <dbReference type="Proteomes" id="UP000292402"/>
    </source>
</evidence>
<gene>
    <name evidence="6" type="ORF">AA0114_g6847</name>
</gene>
<accession>A0A4Q4MFG4</accession>
<dbReference type="SMART" id="SM00066">
    <property type="entry name" value="GAL4"/>
    <property type="match status" value="1"/>
</dbReference>
<reference evidence="7" key="1">
    <citation type="journal article" date="2019" name="bioRxiv">
        <title>Genomics, evolutionary history and diagnostics of the Alternaria alternata species group including apple and Asian pear pathotypes.</title>
        <authorList>
            <person name="Armitage A.D."/>
            <person name="Cockerton H.M."/>
            <person name="Sreenivasaprasad S."/>
            <person name="Woodhall J.W."/>
            <person name="Lane C.R."/>
            <person name="Harrison R.J."/>
            <person name="Clarkson J.P."/>
        </authorList>
    </citation>
    <scope>NUCLEOTIDE SEQUENCE [LARGE SCALE GENOMIC DNA]</scope>
    <source>
        <strain evidence="7">FERA 1082</strain>
    </source>
</reference>
<evidence type="ECO:0000256" key="3">
    <source>
        <dbReference type="ARBA" id="ARBA00023242"/>
    </source>
</evidence>
<dbReference type="InterPro" id="IPR036864">
    <property type="entry name" value="Zn2-C6_fun-type_DNA-bd_sf"/>
</dbReference>
<dbReference type="GO" id="GO:0008270">
    <property type="term" value="F:zinc ion binding"/>
    <property type="evidence" value="ECO:0007669"/>
    <property type="project" value="InterPro"/>
</dbReference>
<evidence type="ECO:0000256" key="2">
    <source>
        <dbReference type="ARBA" id="ARBA00022723"/>
    </source>
</evidence>
<evidence type="ECO:0000259" key="5">
    <source>
        <dbReference type="PROSITE" id="PS50048"/>
    </source>
</evidence>
<dbReference type="Gene3D" id="4.10.240.10">
    <property type="entry name" value="Zn(2)-C6 fungal-type DNA-binding domain"/>
    <property type="match status" value="1"/>
</dbReference>
<organism evidence="6 7">
    <name type="scientific">Alternaria tenuissima</name>
    <dbReference type="NCBI Taxonomy" id="119927"/>
    <lineage>
        <taxon>Eukaryota</taxon>
        <taxon>Fungi</taxon>
        <taxon>Dikarya</taxon>
        <taxon>Ascomycota</taxon>
        <taxon>Pezizomycotina</taxon>
        <taxon>Dothideomycetes</taxon>
        <taxon>Pleosporomycetidae</taxon>
        <taxon>Pleosporales</taxon>
        <taxon>Pleosporineae</taxon>
        <taxon>Pleosporaceae</taxon>
        <taxon>Alternaria</taxon>
        <taxon>Alternaria sect. Alternaria</taxon>
        <taxon>Alternaria alternata complex</taxon>
    </lineage>
</organism>
<dbReference type="InterPro" id="IPR007219">
    <property type="entry name" value="XnlR_reg_dom"/>
</dbReference>
<dbReference type="CDD" id="cd12148">
    <property type="entry name" value="fungal_TF_MHR"/>
    <property type="match status" value="1"/>
</dbReference>
<dbReference type="EMBL" id="PDXA01000021">
    <property type="protein sequence ID" value="RYN49142.1"/>
    <property type="molecule type" value="Genomic_DNA"/>
</dbReference>
<sequence>MSESNGSQLPEWGPGKTARGRARLPSSRRRERPQFSCNLCRQRKLRCDRQQPCASCVQRGLSLSCSYAAQSAARPVGADQPVRTVQDRIQQLENLLVDLMQGTLTSHAAQPGQALPTSHLPSPLLTTNQSGTDRVPETDNSTSPGSEAGSLQLTSSGTNYVNSSHWAAVLNGIAELKDHFDSEGNSPASTDFHDISIPERTGPQLLYGCSKFPTRQEIIESVPPRQAVDRLVSRYFSSFEMSTAVLHSAQFLEEYENFWKDQSATPVIWLGLLFTIMCLAAQFQISRLDPNSQTPATPSTEHDLENMVETFKEKIVQCLILGEYAKGGPHVLETLLLYIAVELFSRNDAEIGVWILLGTAVQLAMYMGYHRDPKHFREMSPFVGEMRKRVWATIVELDIGISAQMGLPRLIKQWQTDTVEPANLQDSDFNKTTKEMPAARPENDLTPMLYRLVKGRMMSTIGFIWDFAANTRSYTYADVMDMDTKLRGTYVSIPECLKWRSMAQCILDSPQIIMQKVYLEIMYQRARIVLHRRYLNCSPTKTPYGYSQQACLDAALKLLEYQHMLQEETRPFCQLYQERWRVTSLVNHDFLLATSVLCAYLQQVRGETATAGAEGGTSADTIRASLQRSYGIWLNSSSSSKEAQKAVSALSVILGSQDSMDTNTNSETDMSFDQLPTSPETSVSFFPQMFGDSAGFGVQFPVFDLIGLGNNATSPAVAPLSNFQVSTPASSSDWQMLDGELLPGRLTTYDGRDPTERNLALQRPWSGAFY</sequence>
<dbReference type="PANTHER" id="PTHR31001:SF74">
    <property type="entry name" value="ZN(II)2CYS6 TRANSCRIPTION FACTOR (EUROFUNG)"/>
    <property type="match status" value="1"/>
</dbReference>
<dbReference type="PROSITE" id="PS50048">
    <property type="entry name" value="ZN2_CY6_FUNGAL_2"/>
    <property type="match status" value="1"/>
</dbReference>
<protein>
    <recommendedName>
        <fullName evidence="5">Zn(2)-C6 fungal-type domain-containing protein</fullName>
    </recommendedName>
</protein>
<dbReference type="GO" id="GO:0000981">
    <property type="term" value="F:DNA-binding transcription factor activity, RNA polymerase II-specific"/>
    <property type="evidence" value="ECO:0007669"/>
    <property type="project" value="InterPro"/>
</dbReference>
<dbReference type="InterPro" id="IPR050613">
    <property type="entry name" value="Sec_Metabolite_Reg"/>
</dbReference>
<comment type="caution">
    <text evidence="6">The sequence shown here is derived from an EMBL/GenBank/DDBJ whole genome shotgun (WGS) entry which is preliminary data.</text>
</comment>
<dbReference type="GO" id="GO:0006351">
    <property type="term" value="P:DNA-templated transcription"/>
    <property type="evidence" value="ECO:0007669"/>
    <property type="project" value="InterPro"/>
</dbReference>
<keyword evidence="2" id="KW-0479">Metal-binding</keyword>
<dbReference type="Proteomes" id="UP000292402">
    <property type="component" value="Unassembled WGS sequence"/>
</dbReference>
<feature type="domain" description="Zn(2)-C6 fungal-type" evidence="5">
    <location>
        <begin position="36"/>
        <end position="67"/>
    </location>
</feature>
<feature type="region of interest" description="Disordered" evidence="4">
    <location>
        <begin position="1"/>
        <end position="29"/>
    </location>
</feature>